<comment type="caution">
    <text evidence="2">The sequence shown here is derived from an EMBL/GenBank/DDBJ whole genome shotgun (WGS) entry which is preliminary data.</text>
</comment>
<dbReference type="PATRIC" id="fig|693.5.peg.1339"/>
<keyword evidence="1" id="KW-0732">Signal</keyword>
<protein>
    <submittedName>
        <fullName evidence="2">Oxidoreductase</fullName>
    </submittedName>
</protein>
<accession>A0A0M0HSG9</accession>
<gene>
    <name evidence="2" type="ORF">AKJ17_06560</name>
</gene>
<proteinExistence type="predicted"/>
<name>A0A0M0HSG9_VIBNE</name>
<dbReference type="STRING" id="693.AKJ17_06560"/>
<dbReference type="RefSeq" id="WP_053394974.1">
    <property type="nucleotide sequence ID" value="NZ_LHPJ01000005.1"/>
</dbReference>
<sequence length="159" mass="18102">MLKSLYLRLAATALLCFSAFFSHASTDTILTINHHGEEAKFSLEQLLTHADKEIVTDTPWTEDKTTFMGVSAKEILKITATDKASLKVTALNDYWSTIPYSDIEQYNPIFAVKKNGDVMSIRDKGPVWVIYPLSQFDEMNNEVLHSRMVWQVRSVEIVQ</sequence>
<evidence type="ECO:0000313" key="3">
    <source>
        <dbReference type="Proteomes" id="UP000037515"/>
    </source>
</evidence>
<dbReference type="EMBL" id="LHPJ01000005">
    <property type="protein sequence ID" value="KOO04563.1"/>
    <property type="molecule type" value="Genomic_DNA"/>
</dbReference>
<dbReference type="Proteomes" id="UP000037515">
    <property type="component" value="Unassembled WGS sequence"/>
</dbReference>
<keyword evidence="3" id="KW-1185">Reference proteome</keyword>
<dbReference type="InterPro" id="IPR036374">
    <property type="entry name" value="OxRdtase_Mopterin-bd_sf"/>
</dbReference>
<evidence type="ECO:0000313" key="2">
    <source>
        <dbReference type="EMBL" id="KOO04563.1"/>
    </source>
</evidence>
<feature type="signal peptide" evidence="1">
    <location>
        <begin position="1"/>
        <end position="24"/>
    </location>
</feature>
<feature type="chain" id="PRO_5005600186" evidence="1">
    <location>
        <begin position="25"/>
        <end position="159"/>
    </location>
</feature>
<dbReference type="AlphaFoldDB" id="A0A0M0HSG9"/>
<reference evidence="3" key="1">
    <citation type="submission" date="2015-08" db="EMBL/GenBank/DDBJ databases">
        <title>Vibrio galatheae sp. nov., a novel member of the Vibrionaceae family isolated from the Solomon Islands.</title>
        <authorList>
            <person name="Giubergia S."/>
            <person name="Machado H."/>
            <person name="Mateiu R.V."/>
            <person name="Gram L."/>
        </authorList>
    </citation>
    <scope>NUCLEOTIDE SEQUENCE [LARGE SCALE GENOMIC DNA]</scope>
    <source>
        <strain evidence="3">DSM 19584</strain>
    </source>
</reference>
<evidence type="ECO:0000256" key="1">
    <source>
        <dbReference type="SAM" id="SignalP"/>
    </source>
</evidence>
<dbReference type="OrthoDB" id="9798763at2"/>
<organism evidence="2 3">
    <name type="scientific">Vibrio nereis</name>
    <dbReference type="NCBI Taxonomy" id="693"/>
    <lineage>
        <taxon>Bacteria</taxon>
        <taxon>Pseudomonadati</taxon>
        <taxon>Pseudomonadota</taxon>
        <taxon>Gammaproteobacteria</taxon>
        <taxon>Vibrionales</taxon>
        <taxon>Vibrionaceae</taxon>
        <taxon>Vibrio</taxon>
    </lineage>
</organism>
<dbReference type="SUPFAM" id="SSF56524">
    <property type="entry name" value="Oxidoreductase molybdopterin-binding domain"/>
    <property type="match status" value="1"/>
</dbReference>